<accession>A0A0G4I8G9</accession>
<evidence type="ECO:0000313" key="2">
    <source>
        <dbReference type="EMBL" id="CEM53402.1"/>
    </source>
</evidence>
<sequence length="305" mass="32556">MYDRRKRTVIESSDPQKRSFSPRPPPPPPPLPSSLSSSGFSSSFSSLSSSSSSSSSFSSSSSSSSSSFSASFFFSPSPGSDVGKNKGENGQGGVEGGRPVHRRYPLSSSSFSFSPFSSFSPSPSSSSSHSSPPIPSASPSSAFFLSFPPSSTGVRVSAYDKAGREGWITPVTRQPRPSPHPIRFDSFSGPCRCCAGGEGGLRLSLNVGRPRSSPHVRSLCSLLHHHPHALLLLSPPHAFTTALPRLGKRGLEGLSVFLRPPPETFLRNAGEMLTRRLPENSEREKDYEEGFGGEEKKTAPHMEAP</sequence>
<protein>
    <submittedName>
        <fullName evidence="2">Uncharacterized protein</fullName>
    </submittedName>
</protein>
<dbReference type="AlphaFoldDB" id="A0A0G4I8G9"/>
<feature type="compositionally biased region" description="Pro residues" evidence="1">
    <location>
        <begin position="22"/>
        <end position="32"/>
    </location>
</feature>
<name>A0A0G4I8G9_9ALVE</name>
<evidence type="ECO:0000256" key="1">
    <source>
        <dbReference type="SAM" id="MobiDB-lite"/>
    </source>
</evidence>
<dbReference type="VEuPathDB" id="CryptoDB:Cvel_11928"/>
<reference evidence="2" key="1">
    <citation type="submission" date="2014-11" db="EMBL/GenBank/DDBJ databases">
        <authorList>
            <person name="Otto D Thomas"/>
            <person name="Naeem Raeece"/>
        </authorList>
    </citation>
    <scope>NUCLEOTIDE SEQUENCE</scope>
</reference>
<feature type="compositionally biased region" description="Low complexity" evidence="1">
    <location>
        <begin position="33"/>
        <end position="82"/>
    </location>
</feature>
<gene>
    <name evidence="2" type="ORF">Cvel_11928</name>
</gene>
<proteinExistence type="predicted"/>
<feature type="region of interest" description="Disordered" evidence="1">
    <location>
        <begin position="1"/>
        <end position="133"/>
    </location>
</feature>
<feature type="compositionally biased region" description="Low complexity" evidence="1">
    <location>
        <begin position="105"/>
        <end position="133"/>
    </location>
</feature>
<feature type="region of interest" description="Disordered" evidence="1">
    <location>
        <begin position="275"/>
        <end position="305"/>
    </location>
</feature>
<organism evidence="2">
    <name type="scientific">Chromera velia CCMP2878</name>
    <dbReference type="NCBI Taxonomy" id="1169474"/>
    <lineage>
        <taxon>Eukaryota</taxon>
        <taxon>Sar</taxon>
        <taxon>Alveolata</taxon>
        <taxon>Colpodellida</taxon>
        <taxon>Chromeraceae</taxon>
        <taxon>Chromera</taxon>
    </lineage>
</organism>
<dbReference type="EMBL" id="CDMZ01005672">
    <property type="protein sequence ID" value="CEM53402.1"/>
    <property type="molecule type" value="Genomic_DNA"/>
</dbReference>